<dbReference type="Proteomes" id="UP001153712">
    <property type="component" value="Chromosome 6"/>
</dbReference>
<reference evidence="1" key="1">
    <citation type="submission" date="2022-01" db="EMBL/GenBank/DDBJ databases">
        <authorList>
            <person name="King R."/>
        </authorList>
    </citation>
    <scope>NUCLEOTIDE SEQUENCE</scope>
</reference>
<sequence>MTDFITKFHNLNGDLPNERKKNFFKLLEETTLNCNQSLIDSQIQNLHPKNYLEELFWLETLIRFKKSGPLLELLKTGNREYVKIILRQPWFIKDVFNNVDATDLVDNFFPTISYSTRLKLLRRISIYWGDAKADTLFDCVQKRYGTYIALNVLHSCSIAKIQNILEQNEIVFNAYQVSHILNRSEELLKFYIHYYNDLRKVPYAEKSITNLLANKNPDLFIALLRTKKITVEKLTRAGSIKVINAAKEELYENPELFLGILNTRALVKALKKNFVKLYEKIFPKKFGEIQDACTAVTILKYLPKAIRWGIFNTHFEANFIDKETNDLFEIFYESIVTLNPGKEIIQAWAEANYKLKNDEIYLQYYPISTAVKILKEKINVTSDKAKRQALVTLLLSTCAESKDMEMLSQIMDYIASRHKNEDPYTYRKIIESICNKFTDQLSKNHWDFIRQQVVLIRTKGVITLYDYKGIAEKLIVYAYKNDRDLFEAECKEYVIGVSTDRISYRLYVNDPKLEIDVFKQFCRIFPTVITPTHKYFNENLMNIMSDFYSICDQKPEHCLNLLEFPYFVSSIENILKKNVGQPFKYHDERILKYAVLYHLNFPQYSLPFFNAEKIVELLNRISLTAPPNAFYGEIITSIVEKPKLTDTQEKILTRFLSQENIDVTGYWHIERIVTLLLKHHPRHLVGHFEKVYSKSNSAFFVKSIKCYSHLGFDKQLCALAKKNWLQQISHYRKIFLEILQDLLTDEEFIEFLNEYVLPPASSLTNEHKSHAIGLLTKASCPSKCLSIAVKICEEKDFLPDALRPLYSLFSRSPENVLRPHIEGMLNGPLLRKHGVFLSCQLLDYASICSLLSTSASTGSLCTAGLKYFARNPSEELFVVALKHLESISRDDKRVFSILVKIKLPRMYRARYIEACWKILENLNDEEMKVNKHLDKLLEQLIDEEILQSISNSFINNVVNRYMPIEGKNRLKNIDKLILFCLKLKPDSSETLFSLMSKLNKSVIRAFCSAFVDFVYEYKPEAHFISTFMQNWNKQFPLTDSINEHVVFNLLLRRCVARGTEDYAKSAAEYLEKLILELGPLIFDVFKTNFRDLLGRMPDEASKYEVLYAMLKYKQSAATYVLVIQLLELERTSRENDESLKSAYNRITEILGACDEVIVKSYYEIYLRNMEE</sequence>
<gene>
    <name evidence="1" type="ORF">PHYEVI_LOCUS9318</name>
</gene>
<dbReference type="EMBL" id="OU900099">
    <property type="protein sequence ID" value="CAG9863017.1"/>
    <property type="molecule type" value="Genomic_DNA"/>
</dbReference>
<dbReference type="OrthoDB" id="6617263at2759"/>
<keyword evidence="2" id="KW-1185">Reference proteome</keyword>
<evidence type="ECO:0000313" key="1">
    <source>
        <dbReference type="EMBL" id="CAG9863017.1"/>
    </source>
</evidence>
<name>A0A9N9TTC1_PHYSR</name>
<proteinExistence type="predicted"/>
<dbReference type="AlphaFoldDB" id="A0A9N9TTC1"/>
<accession>A0A9N9TTC1</accession>
<protein>
    <submittedName>
        <fullName evidence="1">Uncharacterized protein</fullName>
    </submittedName>
</protein>
<evidence type="ECO:0000313" key="2">
    <source>
        <dbReference type="Proteomes" id="UP001153712"/>
    </source>
</evidence>
<organism evidence="1 2">
    <name type="scientific">Phyllotreta striolata</name>
    <name type="common">Striped flea beetle</name>
    <name type="synonym">Crioceris striolata</name>
    <dbReference type="NCBI Taxonomy" id="444603"/>
    <lineage>
        <taxon>Eukaryota</taxon>
        <taxon>Metazoa</taxon>
        <taxon>Ecdysozoa</taxon>
        <taxon>Arthropoda</taxon>
        <taxon>Hexapoda</taxon>
        <taxon>Insecta</taxon>
        <taxon>Pterygota</taxon>
        <taxon>Neoptera</taxon>
        <taxon>Endopterygota</taxon>
        <taxon>Coleoptera</taxon>
        <taxon>Polyphaga</taxon>
        <taxon>Cucujiformia</taxon>
        <taxon>Chrysomeloidea</taxon>
        <taxon>Chrysomelidae</taxon>
        <taxon>Galerucinae</taxon>
        <taxon>Alticini</taxon>
        <taxon>Phyllotreta</taxon>
    </lineage>
</organism>